<keyword evidence="2" id="KW-1133">Transmembrane helix</keyword>
<organism evidence="3 4">
    <name type="scientific">Hydrogenoanaerobacterium saccharovorans</name>
    <dbReference type="NCBI Taxonomy" id="474960"/>
    <lineage>
        <taxon>Bacteria</taxon>
        <taxon>Bacillati</taxon>
        <taxon>Bacillota</taxon>
        <taxon>Clostridia</taxon>
        <taxon>Eubacteriales</taxon>
        <taxon>Oscillospiraceae</taxon>
        <taxon>Hydrogenoanaerobacterium</taxon>
    </lineage>
</organism>
<evidence type="ECO:0000313" key="4">
    <source>
        <dbReference type="Proteomes" id="UP000199158"/>
    </source>
</evidence>
<dbReference type="EMBL" id="FOCG01000002">
    <property type="protein sequence ID" value="SEN01651.1"/>
    <property type="molecule type" value="Genomic_DNA"/>
</dbReference>
<accession>A0A1H8D2J6</accession>
<feature type="transmembrane region" description="Helical" evidence="2">
    <location>
        <begin position="14"/>
        <end position="31"/>
    </location>
</feature>
<dbReference type="STRING" id="474960.SAMN05216180_2485"/>
<evidence type="ECO:0000256" key="1">
    <source>
        <dbReference type="SAM" id="MobiDB-lite"/>
    </source>
</evidence>
<name>A0A1H8D2J6_9FIRM</name>
<feature type="transmembrane region" description="Helical" evidence="2">
    <location>
        <begin position="43"/>
        <end position="61"/>
    </location>
</feature>
<dbReference type="AlphaFoldDB" id="A0A1H8D2J6"/>
<protein>
    <submittedName>
        <fullName evidence="3">Uncharacterized protein</fullName>
    </submittedName>
</protein>
<evidence type="ECO:0000256" key="2">
    <source>
        <dbReference type="SAM" id="Phobius"/>
    </source>
</evidence>
<dbReference type="RefSeq" id="WP_092755624.1">
    <property type="nucleotide sequence ID" value="NZ_FOCG01000002.1"/>
</dbReference>
<keyword evidence="2" id="KW-0472">Membrane</keyword>
<feature type="region of interest" description="Disordered" evidence="1">
    <location>
        <begin position="78"/>
        <end position="114"/>
    </location>
</feature>
<dbReference type="Proteomes" id="UP000199158">
    <property type="component" value="Unassembled WGS sequence"/>
</dbReference>
<keyword evidence="2" id="KW-0812">Transmembrane</keyword>
<proteinExistence type="predicted"/>
<sequence>MADNKTKNKGLSPMFRIIAAVYILYLSYDLIKNFVNIPANQRWFFIITIVIFIAASIWFLLSAYQDIKQQKALEDAEKAAEAAQPNAQEELAELNDAEELGQDIYPNEDKNTDE</sequence>
<keyword evidence="4" id="KW-1185">Reference proteome</keyword>
<feature type="compositionally biased region" description="Acidic residues" evidence="1">
    <location>
        <begin position="90"/>
        <end position="101"/>
    </location>
</feature>
<evidence type="ECO:0000313" key="3">
    <source>
        <dbReference type="EMBL" id="SEN01651.1"/>
    </source>
</evidence>
<gene>
    <name evidence="3" type="ORF">SAMN05216180_2485</name>
</gene>
<reference evidence="3 4" key="1">
    <citation type="submission" date="2016-10" db="EMBL/GenBank/DDBJ databases">
        <authorList>
            <person name="de Groot N.N."/>
        </authorList>
    </citation>
    <scope>NUCLEOTIDE SEQUENCE [LARGE SCALE GENOMIC DNA]</scope>
    <source>
        <strain evidence="3 4">CGMCC 1.5070</strain>
    </source>
</reference>